<comment type="caution">
    <text evidence="1">The sequence shown here is derived from an EMBL/GenBank/DDBJ whole genome shotgun (WGS) entry which is preliminary data.</text>
</comment>
<protein>
    <submittedName>
        <fullName evidence="1">Uncharacterized protein</fullName>
    </submittedName>
</protein>
<evidence type="ECO:0000313" key="1">
    <source>
        <dbReference type="EMBL" id="ORY54444.1"/>
    </source>
</evidence>
<name>A0A1Y2D5M0_9FUNG</name>
<reference evidence="1 2" key="1">
    <citation type="submission" date="2016-08" db="EMBL/GenBank/DDBJ databases">
        <title>A Parts List for Fungal Cellulosomes Revealed by Comparative Genomics.</title>
        <authorList>
            <consortium name="DOE Joint Genome Institute"/>
            <person name="Haitjema C.H."/>
            <person name="Gilmore S.P."/>
            <person name="Henske J.K."/>
            <person name="Solomon K.V."/>
            <person name="De Groot R."/>
            <person name="Kuo A."/>
            <person name="Mondo S.J."/>
            <person name="Salamov A.A."/>
            <person name="Labutti K."/>
            <person name="Zhao Z."/>
            <person name="Chiniquy J."/>
            <person name="Barry K."/>
            <person name="Brewer H.M."/>
            <person name="Purvine S.O."/>
            <person name="Wright A.T."/>
            <person name="Boxma B."/>
            <person name="Van Alen T."/>
            <person name="Hackstein J.H."/>
            <person name="Baker S.E."/>
            <person name="Grigoriev I.V."/>
            <person name="O'Malley M.A."/>
        </authorList>
    </citation>
    <scope>NUCLEOTIDE SEQUENCE [LARGE SCALE GENOMIC DNA]</scope>
    <source>
        <strain evidence="1 2">G1</strain>
    </source>
</reference>
<keyword evidence="2" id="KW-1185">Reference proteome</keyword>
<sequence>MDSNVISEFPENYNRLLFEIMKISDKYKQNEINHNIFNNNKSKIQRKNIQSKTINKTYSHNKIKCKNEFSIDKITEILNNNNTKEIKRDIKTIENGEELNIPKISITNKIISLSNKDKVNDNKKINDNNGNKNTILSLDESIFNEIDKKYKQDVNINTNKKYFKIIGIYLLKKVTRKKSVKKIRRIF</sequence>
<accession>A0A1Y2D5M0</accession>
<gene>
    <name evidence="1" type="ORF">LY90DRAFT_276727</name>
</gene>
<dbReference type="EMBL" id="MCOG01000085">
    <property type="protein sequence ID" value="ORY54444.1"/>
    <property type="molecule type" value="Genomic_DNA"/>
</dbReference>
<evidence type="ECO:0000313" key="2">
    <source>
        <dbReference type="Proteomes" id="UP000193920"/>
    </source>
</evidence>
<dbReference type="AlphaFoldDB" id="A0A1Y2D5M0"/>
<dbReference type="Proteomes" id="UP000193920">
    <property type="component" value="Unassembled WGS sequence"/>
</dbReference>
<proteinExistence type="predicted"/>
<organism evidence="1 2">
    <name type="scientific">Neocallimastix californiae</name>
    <dbReference type="NCBI Taxonomy" id="1754190"/>
    <lineage>
        <taxon>Eukaryota</taxon>
        <taxon>Fungi</taxon>
        <taxon>Fungi incertae sedis</taxon>
        <taxon>Chytridiomycota</taxon>
        <taxon>Chytridiomycota incertae sedis</taxon>
        <taxon>Neocallimastigomycetes</taxon>
        <taxon>Neocallimastigales</taxon>
        <taxon>Neocallimastigaceae</taxon>
        <taxon>Neocallimastix</taxon>
    </lineage>
</organism>